<evidence type="ECO:0000313" key="5">
    <source>
        <dbReference type="Proteomes" id="UP001172737"/>
    </source>
</evidence>
<dbReference type="RefSeq" id="WP_301144468.1">
    <property type="nucleotide sequence ID" value="NZ_JAUHPX010000001.1"/>
</dbReference>
<keyword evidence="2" id="KW-0325">Glycoprotein</keyword>
<dbReference type="Proteomes" id="UP001172737">
    <property type="component" value="Unassembled WGS sequence"/>
</dbReference>
<dbReference type="GO" id="GO:0004556">
    <property type="term" value="F:alpha-amylase activity"/>
    <property type="evidence" value="ECO:0007669"/>
    <property type="project" value="TreeGrafter"/>
</dbReference>
<dbReference type="PANTHER" id="PTHR10357:SF179">
    <property type="entry name" value="NEUTRAL AND BASIC AMINO ACID TRANSPORT PROTEIN RBAT"/>
    <property type="match status" value="1"/>
</dbReference>
<evidence type="ECO:0000313" key="4">
    <source>
        <dbReference type="EMBL" id="MDN4486888.1"/>
    </source>
</evidence>
<protein>
    <submittedName>
        <fullName evidence="4">Glycoside hydrolase family 13 protein</fullName>
    </submittedName>
</protein>
<dbReference type="EMBL" id="JAUHPX010000001">
    <property type="protein sequence ID" value="MDN4486888.1"/>
    <property type="molecule type" value="Genomic_DNA"/>
</dbReference>
<comment type="similarity">
    <text evidence="1">Belongs to the glycosyl hydrolase 13 family.</text>
</comment>
<proteinExistence type="inferred from homology"/>
<keyword evidence="4" id="KW-0378">Hydrolase</keyword>
<dbReference type="SUPFAM" id="SSF51445">
    <property type="entry name" value="(Trans)glycosidases"/>
    <property type="match status" value="1"/>
</dbReference>
<comment type="caution">
    <text evidence="4">The sequence shown here is derived from an EMBL/GenBank/DDBJ whole genome shotgun (WGS) entry which is preliminary data.</text>
</comment>
<reference evidence="4" key="1">
    <citation type="submission" date="2023-06" db="EMBL/GenBank/DDBJ databases">
        <title>Sysu t00039.</title>
        <authorList>
            <person name="Gao L."/>
            <person name="Fang B.-Z."/>
            <person name="Li W.-J."/>
        </authorList>
    </citation>
    <scope>NUCLEOTIDE SEQUENCE</scope>
    <source>
        <strain evidence="4">SYSU T00039</strain>
    </source>
</reference>
<sequence>MAPTDATAPTAGTEWWRSSVIYQIYPRSFADASGDGIGDLPGITARLEELADLAIDAVWLSPFYRSPQKDAGYDVSDFRDVDPIFGSLADFDAMIERAHSLGIRVIVDIVPNHSSDQHPWFQAALAAAPGSPERERYVFRDGTGENGELPPNNWESVFGGPMWTRVTEPDGTPGQWYLHIFDTAQPDLNWELEEVRAEFDDVLRFWLDRGVDGFRVDVAHGLIKAPGLPDFVQSQEEASMGGGAATQSPYWAQDGVHEIWRRWRRVTDEYPGDRILAAEAWVYPLEFMARWVRPDEMHQTFNFGYMEAPWDGEALRQVIDDSLETFGAVGAPSTWVLSNHDMIRHATRLSLGEDAPQGHGVGPETPGLPDIEEGIRRARAATLLMLALPGGAYLYQGEELGLPEAIDIPGDARQDPTWHRTEGERYGRDGCRVPLPWEADRAAYGFSSTGETWLPQPDLYGVLARDRQRGTVGSTLEMYRDALRLRRERGLGAGAIAWRDAPAGVLSLDNGGVRVIANLDGAPVKVHGEVLVASSPFDGDLLPPDTTVWVRAAE</sequence>
<gene>
    <name evidence="4" type="ORF">QQX10_01770</name>
</gene>
<dbReference type="AlphaFoldDB" id="A0AAW7M6R8"/>
<name>A0AAW7M6R8_9MICO</name>
<dbReference type="CDD" id="cd11332">
    <property type="entry name" value="AmyAc_OligoGlu_TS"/>
    <property type="match status" value="1"/>
</dbReference>
<dbReference type="Pfam" id="PF00128">
    <property type="entry name" value="Alpha-amylase"/>
    <property type="match status" value="1"/>
</dbReference>
<dbReference type="InterPro" id="IPR017853">
    <property type="entry name" value="GH"/>
</dbReference>
<dbReference type="FunFam" id="3.90.400.10:FF:000001">
    <property type="entry name" value="Maltase A3, isoform A"/>
    <property type="match status" value="1"/>
</dbReference>
<evidence type="ECO:0000256" key="1">
    <source>
        <dbReference type="ARBA" id="ARBA00008061"/>
    </source>
</evidence>
<evidence type="ECO:0000259" key="3">
    <source>
        <dbReference type="SMART" id="SM00642"/>
    </source>
</evidence>
<dbReference type="Gene3D" id="3.20.20.80">
    <property type="entry name" value="Glycosidases"/>
    <property type="match status" value="1"/>
</dbReference>
<accession>A0AAW7M6R8</accession>
<dbReference type="SMART" id="SM00642">
    <property type="entry name" value="Aamy"/>
    <property type="match status" value="1"/>
</dbReference>
<dbReference type="GO" id="GO:0009313">
    <property type="term" value="P:oligosaccharide catabolic process"/>
    <property type="evidence" value="ECO:0007669"/>
    <property type="project" value="TreeGrafter"/>
</dbReference>
<evidence type="ECO:0000256" key="2">
    <source>
        <dbReference type="ARBA" id="ARBA00023180"/>
    </source>
</evidence>
<keyword evidence="5" id="KW-1185">Reference proteome</keyword>
<organism evidence="4 5">
    <name type="scientific">Demequina lignilytica</name>
    <dbReference type="NCBI Taxonomy" id="3051663"/>
    <lineage>
        <taxon>Bacteria</taxon>
        <taxon>Bacillati</taxon>
        <taxon>Actinomycetota</taxon>
        <taxon>Actinomycetes</taxon>
        <taxon>Micrococcales</taxon>
        <taxon>Demequinaceae</taxon>
        <taxon>Demequina</taxon>
    </lineage>
</organism>
<dbReference type="InterPro" id="IPR045857">
    <property type="entry name" value="O16G_dom_2"/>
</dbReference>
<feature type="domain" description="Glycosyl hydrolase family 13 catalytic" evidence="3">
    <location>
        <begin position="23"/>
        <end position="432"/>
    </location>
</feature>
<dbReference type="InterPro" id="IPR006047">
    <property type="entry name" value="GH13_cat_dom"/>
</dbReference>
<dbReference type="Gene3D" id="3.90.400.10">
    <property type="entry name" value="Oligo-1,6-glucosidase, Domain 2"/>
    <property type="match status" value="1"/>
</dbReference>
<dbReference type="PANTHER" id="PTHR10357">
    <property type="entry name" value="ALPHA-AMYLASE FAMILY MEMBER"/>
    <property type="match status" value="1"/>
</dbReference>